<proteinExistence type="predicted"/>
<sequence>MMSLPSVFCFCFLVRFVEGNVWFHFAGDTVVENPYLDRLPVFLSFSLTFYSVQSAKLLSLLLSVLTSNRTGFIVSD</sequence>
<gene>
    <name evidence="2" type="ORF">BKA59DRAFT_269468</name>
</gene>
<dbReference type="EMBL" id="JAGPXF010000006">
    <property type="protein sequence ID" value="KAH7239085.1"/>
    <property type="molecule type" value="Genomic_DNA"/>
</dbReference>
<feature type="signal peptide" evidence="1">
    <location>
        <begin position="1"/>
        <end position="19"/>
    </location>
</feature>
<evidence type="ECO:0000313" key="2">
    <source>
        <dbReference type="EMBL" id="KAH7239085.1"/>
    </source>
</evidence>
<evidence type="ECO:0000256" key="1">
    <source>
        <dbReference type="SAM" id="SignalP"/>
    </source>
</evidence>
<comment type="caution">
    <text evidence="2">The sequence shown here is derived from an EMBL/GenBank/DDBJ whole genome shotgun (WGS) entry which is preliminary data.</text>
</comment>
<protein>
    <recommendedName>
        <fullName evidence="4">Secreted protein</fullName>
    </recommendedName>
</protein>
<evidence type="ECO:0008006" key="4">
    <source>
        <dbReference type="Google" id="ProtNLM"/>
    </source>
</evidence>
<name>A0A8K0RVH4_9HYPO</name>
<evidence type="ECO:0000313" key="3">
    <source>
        <dbReference type="Proteomes" id="UP000813427"/>
    </source>
</evidence>
<accession>A0A8K0RVH4</accession>
<dbReference type="AlphaFoldDB" id="A0A8K0RVH4"/>
<organism evidence="2 3">
    <name type="scientific">Fusarium tricinctum</name>
    <dbReference type="NCBI Taxonomy" id="61284"/>
    <lineage>
        <taxon>Eukaryota</taxon>
        <taxon>Fungi</taxon>
        <taxon>Dikarya</taxon>
        <taxon>Ascomycota</taxon>
        <taxon>Pezizomycotina</taxon>
        <taxon>Sordariomycetes</taxon>
        <taxon>Hypocreomycetidae</taxon>
        <taxon>Hypocreales</taxon>
        <taxon>Nectriaceae</taxon>
        <taxon>Fusarium</taxon>
        <taxon>Fusarium tricinctum species complex</taxon>
    </lineage>
</organism>
<feature type="chain" id="PRO_5035448677" description="Secreted protein" evidence="1">
    <location>
        <begin position="20"/>
        <end position="76"/>
    </location>
</feature>
<keyword evidence="1" id="KW-0732">Signal</keyword>
<reference evidence="2" key="1">
    <citation type="journal article" date="2021" name="Nat. Commun.">
        <title>Genetic determinants of endophytism in the Arabidopsis root mycobiome.</title>
        <authorList>
            <person name="Mesny F."/>
            <person name="Miyauchi S."/>
            <person name="Thiergart T."/>
            <person name="Pickel B."/>
            <person name="Atanasova L."/>
            <person name="Karlsson M."/>
            <person name="Huettel B."/>
            <person name="Barry K.W."/>
            <person name="Haridas S."/>
            <person name="Chen C."/>
            <person name="Bauer D."/>
            <person name="Andreopoulos W."/>
            <person name="Pangilinan J."/>
            <person name="LaButti K."/>
            <person name="Riley R."/>
            <person name="Lipzen A."/>
            <person name="Clum A."/>
            <person name="Drula E."/>
            <person name="Henrissat B."/>
            <person name="Kohler A."/>
            <person name="Grigoriev I.V."/>
            <person name="Martin F.M."/>
            <person name="Hacquard S."/>
        </authorList>
    </citation>
    <scope>NUCLEOTIDE SEQUENCE</scope>
    <source>
        <strain evidence="2">MPI-SDFR-AT-0068</strain>
    </source>
</reference>
<keyword evidence="3" id="KW-1185">Reference proteome</keyword>
<dbReference type="Proteomes" id="UP000813427">
    <property type="component" value="Unassembled WGS sequence"/>
</dbReference>